<evidence type="ECO:0000256" key="5">
    <source>
        <dbReference type="ARBA" id="ARBA00022821"/>
    </source>
</evidence>
<evidence type="ECO:0000256" key="1">
    <source>
        <dbReference type="ARBA" id="ARBA00008894"/>
    </source>
</evidence>
<dbReference type="InterPro" id="IPR002182">
    <property type="entry name" value="NB-ARC"/>
</dbReference>
<evidence type="ECO:0000256" key="3">
    <source>
        <dbReference type="ARBA" id="ARBA00022737"/>
    </source>
</evidence>
<keyword evidence="4" id="KW-0547">Nucleotide-binding</keyword>
<accession>A0AAV5F275</accession>
<dbReference type="Pfam" id="PF00931">
    <property type="entry name" value="NB-ARC"/>
    <property type="match status" value="1"/>
</dbReference>
<evidence type="ECO:0000256" key="6">
    <source>
        <dbReference type="ARBA" id="ARBA00022840"/>
    </source>
</evidence>
<sequence length="620" mass="70809">MAMVLDALASYIQNMLMDMAKEEMRMLLGVPDEMEKLNVKLGDLKKFLVDADRRNITEEHVQGWVKELRGALYDATDILDLCQLKACSSRDVKCLNSLLFCLRNPLHAYDTSHRLRKLNQKLDGISERSKPFNFINLTSYEDQGRKIESSHRPSRETTGEIELGLVGEKIEEDTRTIVEMLTCEEKTINESNKVMVFAIVGVGGIGKTTLAQNIFNNEIIQQKFDKQIWVSVNQDYRESELLMKTIEAGGGNQEAGNTKVVLQQTLKETLKGCKTLLVMDDVWNYRAWEDVLKTPLTKASAQGSCVLVTTRDYRVARGMMAEEPYHHINKLEPEDSWSLLKKKVIRNKNDESQVDMLKDIGMGIIAKCDGLPLAVKVMGGLLCQRRTRRSDWENVLNDSICLVFCTSRCFPPREKCSMLLMSLACGLLKDLFMENSQTSCVSFPAWRYYRLDMPPAIKRVGPEFLLPQYHEHPSAFENLGSAVKLVVQQCSVLEKINNLPKTQEVRIISCPKLTILEGLPALQTLVLWDHEMETLPRYLQDVNPRNLEVLCDIYLLISMAAGESSPEWIKLSHIQQVKAYAGKRKWYVLYTRDPFSFKTNISRSAIVQFENVQQINSRFI</sequence>
<dbReference type="GO" id="GO:0005524">
    <property type="term" value="F:ATP binding"/>
    <property type="evidence" value="ECO:0007669"/>
    <property type="project" value="UniProtKB-KW"/>
</dbReference>
<name>A0AAV5F275_ELECO</name>
<dbReference type="EMBL" id="BQKI01000080">
    <property type="protein sequence ID" value="GJN28621.1"/>
    <property type="molecule type" value="Genomic_DNA"/>
</dbReference>
<dbReference type="InterPro" id="IPR041118">
    <property type="entry name" value="Rx_N"/>
</dbReference>
<dbReference type="InterPro" id="IPR042197">
    <property type="entry name" value="Apaf_helical"/>
</dbReference>
<dbReference type="Gene3D" id="3.40.50.300">
    <property type="entry name" value="P-loop containing nucleotide triphosphate hydrolases"/>
    <property type="match status" value="1"/>
</dbReference>
<keyword evidence="3" id="KW-0677">Repeat</keyword>
<feature type="domain" description="Disease resistance N-terminal" evidence="8">
    <location>
        <begin position="13"/>
        <end position="90"/>
    </location>
</feature>
<dbReference type="CDD" id="cd14798">
    <property type="entry name" value="RX-CC_like"/>
    <property type="match status" value="1"/>
</dbReference>
<evidence type="ECO:0000256" key="2">
    <source>
        <dbReference type="ARBA" id="ARBA00022614"/>
    </source>
</evidence>
<dbReference type="Gene3D" id="1.10.8.430">
    <property type="entry name" value="Helical domain of apoptotic protease-activating factors"/>
    <property type="match status" value="1"/>
</dbReference>
<dbReference type="GO" id="GO:0043531">
    <property type="term" value="F:ADP binding"/>
    <property type="evidence" value="ECO:0007669"/>
    <property type="project" value="InterPro"/>
</dbReference>
<dbReference type="InterPro" id="IPR038005">
    <property type="entry name" value="RX-like_CC"/>
</dbReference>
<dbReference type="PANTHER" id="PTHR36766:SF36">
    <property type="entry name" value="AAA+ ATPASE DOMAIN-CONTAINING PROTEIN"/>
    <property type="match status" value="1"/>
</dbReference>
<gene>
    <name evidence="9" type="primary">gb16712</name>
    <name evidence="10" type="synonym">gb16769</name>
    <name evidence="9" type="ORF">PR202_gb16712</name>
    <name evidence="10" type="ORF">PR202_gb16769</name>
</gene>
<dbReference type="AlphaFoldDB" id="A0AAV5F275"/>
<dbReference type="PRINTS" id="PR00364">
    <property type="entry name" value="DISEASERSIST"/>
</dbReference>
<evidence type="ECO:0000313" key="11">
    <source>
        <dbReference type="Proteomes" id="UP001054889"/>
    </source>
</evidence>
<protein>
    <submittedName>
        <fullName evidence="9">Uncharacterized protein</fullName>
    </submittedName>
</protein>
<comment type="caution">
    <text evidence="9">The sequence shown here is derived from an EMBL/GenBank/DDBJ whole genome shotgun (WGS) entry which is preliminary data.</text>
</comment>
<feature type="domain" description="NB-ARC" evidence="7">
    <location>
        <begin position="187"/>
        <end position="348"/>
    </location>
</feature>
<dbReference type="Pfam" id="PF18052">
    <property type="entry name" value="Rx_N"/>
    <property type="match status" value="1"/>
</dbReference>
<proteinExistence type="inferred from homology"/>
<evidence type="ECO:0000259" key="8">
    <source>
        <dbReference type="Pfam" id="PF18052"/>
    </source>
</evidence>
<evidence type="ECO:0000256" key="4">
    <source>
        <dbReference type="ARBA" id="ARBA00022741"/>
    </source>
</evidence>
<keyword evidence="5" id="KW-0611">Plant defense</keyword>
<dbReference type="Proteomes" id="UP001054889">
    <property type="component" value="Unassembled WGS sequence"/>
</dbReference>
<keyword evidence="6" id="KW-0067">ATP-binding</keyword>
<dbReference type="GO" id="GO:0006952">
    <property type="term" value="P:defense response"/>
    <property type="evidence" value="ECO:0007669"/>
    <property type="project" value="UniProtKB-KW"/>
</dbReference>
<evidence type="ECO:0000313" key="10">
    <source>
        <dbReference type="EMBL" id="GJN28621.1"/>
    </source>
</evidence>
<comment type="similarity">
    <text evidence="1">Belongs to the disease resistance NB-LRR family.</text>
</comment>
<organism evidence="9 11">
    <name type="scientific">Eleusine coracana subsp. coracana</name>
    <dbReference type="NCBI Taxonomy" id="191504"/>
    <lineage>
        <taxon>Eukaryota</taxon>
        <taxon>Viridiplantae</taxon>
        <taxon>Streptophyta</taxon>
        <taxon>Embryophyta</taxon>
        <taxon>Tracheophyta</taxon>
        <taxon>Spermatophyta</taxon>
        <taxon>Magnoliopsida</taxon>
        <taxon>Liliopsida</taxon>
        <taxon>Poales</taxon>
        <taxon>Poaceae</taxon>
        <taxon>PACMAD clade</taxon>
        <taxon>Chloridoideae</taxon>
        <taxon>Cynodonteae</taxon>
        <taxon>Eleusininae</taxon>
        <taxon>Eleusine</taxon>
    </lineage>
</organism>
<keyword evidence="11" id="KW-1185">Reference proteome</keyword>
<reference evidence="9" key="2">
    <citation type="submission" date="2021-12" db="EMBL/GenBank/DDBJ databases">
        <title>Resequencing data analysis of finger millet.</title>
        <authorList>
            <person name="Hatakeyama M."/>
            <person name="Aluri S."/>
            <person name="Balachadran M.T."/>
            <person name="Sivarajan S.R."/>
            <person name="Poveda L."/>
            <person name="Shimizu-Inatsugi R."/>
            <person name="Schlapbach R."/>
            <person name="Sreeman S.M."/>
            <person name="Shimizu K.K."/>
        </authorList>
    </citation>
    <scope>NUCLEOTIDE SEQUENCE</scope>
</reference>
<dbReference type="EMBL" id="BQKI01000080">
    <property type="protein sequence ID" value="GJN28570.1"/>
    <property type="molecule type" value="Genomic_DNA"/>
</dbReference>
<dbReference type="InterPro" id="IPR027417">
    <property type="entry name" value="P-loop_NTPase"/>
</dbReference>
<dbReference type="SUPFAM" id="SSF52540">
    <property type="entry name" value="P-loop containing nucleoside triphosphate hydrolases"/>
    <property type="match status" value="1"/>
</dbReference>
<reference evidence="9" key="1">
    <citation type="journal article" date="2018" name="DNA Res.">
        <title>Multiple hybrid de novo genome assembly of finger millet, an orphan allotetraploid crop.</title>
        <authorList>
            <person name="Hatakeyama M."/>
            <person name="Aluri S."/>
            <person name="Balachadran M.T."/>
            <person name="Sivarajan S.R."/>
            <person name="Patrignani A."/>
            <person name="Gruter S."/>
            <person name="Poveda L."/>
            <person name="Shimizu-Inatsugi R."/>
            <person name="Baeten J."/>
            <person name="Francoijs K.J."/>
            <person name="Nataraja K.N."/>
            <person name="Reddy Y.A.N."/>
            <person name="Phadnis S."/>
            <person name="Ravikumar R.L."/>
            <person name="Schlapbach R."/>
            <person name="Sreeman S.M."/>
            <person name="Shimizu K.K."/>
        </authorList>
    </citation>
    <scope>NUCLEOTIDE SEQUENCE</scope>
</reference>
<keyword evidence="2" id="KW-0433">Leucine-rich repeat</keyword>
<evidence type="ECO:0000259" key="7">
    <source>
        <dbReference type="Pfam" id="PF00931"/>
    </source>
</evidence>
<evidence type="ECO:0000313" key="9">
    <source>
        <dbReference type="EMBL" id="GJN28570.1"/>
    </source>
</evidence>
<dbReference type="PANTHER" id="PTHR36766">
    <property type="entry name" value="PLANT BROAD-SPECTRUM MILDEW RESISTANCE PROTEIN RPW8"/>
    <property type="match status" value="1"/>
</dbReference>
<dbReference type="Gene3D" id="1.20.5.4130">
    <property type="match status" value="1"/>
</dbReference>